<name>A0A5P0ZZ27_9LACO</name>
<dbReference type="SFLD" id="SFLDS00003">
    <property type="entry name" value="Haloacid_Dehalogenase"/>
    <property type="match status" value="1"/>
</dbReference>
<dbReference type="InterPro" id="IPR006379">
    <property type="entry name" value="HAD-SF_hydro_IIB"/>
</dbReference>
<dbReference type="InterPro" id="IPR023214">
    <property type="entry name" value="HAD_sf"/>
</dbReference>
<accession>A0A5P0ZZ27</accession>
<dbReference type="RefSeq" id="WP_153385132.1">
    <property type="nucleotide sequence ID" value="NZ_VDFO01000034.1"/>
</dbReference>
<dbReference type="NCBIfam" id="TIGR01484">
    <property type="entry name" value="HAD-SF-IIB"/>
    <property type="match status" value="1"/>
</dbReference>
<dbReference type="SFLD" id="SFLDG01140">
    <property type="entry name" value="C2.B:_Phosphomannomutase_and_P"/>
    <property type="match status" value="1"/>
</dbReference>
<dbReference type="PROSITE" id="PS01229">
    <property type="entry name" value="COF_2"/>
    <property type="match status" value="1"/>
</dbReference>
<evidence type="ECO:0000313" key="2">
    <source>
        <dbReference type="EMBL" id="MQS98038.1"/>
    </source>
</evidence>
<dbReference type="EMBL" id="VDFP01000007">
    <property type="protein sequence ID" value="MQS75728.1"/>
    <property type="molecule type" value="Genomic_DNA"/>
</dbReference>
<dbReference type="OrthoDB" id="9790031at2"/>
<sequence>MIKHIFSDMDGTLLQSNGKISANNIEIIKKSKIPFTLVSARSPKEMFEVIDLLALSEPQIAFNGGLIFQLQDGKVKALKEDTIVNDSVARIVELCKKEFPSVSCSFYGQDTWYIDRMDSGIEMEKRIGGQTPKMVDFVTLLKQAATKIYKIMFITMDLQKMKPLIARLKELGENVSINQSGQRYLEITSQNAEKSEGIGYIKKLENLDKEEMAAFGDGFNDVSMLKSVGVPIVMDNALEGVHNYGKYITKDNDHDGVGHGIQKYLI</sequence>
<dbReference type="PANTHER" id="PTHR10000:SF8">
    <property type="entry name" value="HAD SUPERFAMILY HYDROLASE-LIKE, TYPE 3"/>
    <property type="match status" value="1"/>
</dbReference>
<evidence type="ECO:0000313" key="1">
    <source>
        <dbReference type="EMBL" id="MQS75728.1"/>
    </source>
</evidence>
<proteinExistence type="predicted"/>
<dbReference type="PANTHER" id="PTHR10000">
    <property type="entry name" value="PHOSPHOSERINE PHOSPHATASE"/>
    <property type="match status" value="1"/>
</dbReference>
<dbReference type="GO" id="GO:0005829">
    <property type="term" value="C:cytosol"/>
    <property type="evidence" value="ECO:0007669"/>
    <property type="project" value="TreeGrafter"/>
</dbReference>
<dbReference type="Pfam" id="PF08282">
    <property type="entry name" value="Hydrolase_3"/>
    <property type="match status" value="1"/>
</dbReference>
<protein>
    <submittedName>
        <fullName evidence="2">Cof-type HAD-IIB family hydrolase</fullName>
    </submittedName>
</protein>
<evidence type="ECO:0000313" key="3">
    <source>
        <dbReference type="Proteomes" id="UP000371423"/>
    </source>
</evidence>
<dbReference type="Proteomes" id="UP000371423">
    <property type="component" value="Unassembled WGS sequence"/>
</dbReference>
<gene>
    <name evidence="2" type="ORF">FHL05_09095</name>
    <name evidence="1" type="ORF">FHL06_04920</name>
</gene>
<comment type="caution">
    <text evidence="2">The sequence shown here is derived from an EMBL/GenBank/DDBJ whole genome shotgun (WGS) entry which is preliminary data.</text>
</comment>
<dbReference type="NCBIfam" id="TIGR00099">
    <property type="entry name" value="Cof-subfamily"/>
    <property type="match status" value="1"/>
</dbReference>
<keyword evidence="3" id="KW-1185">Reference proteome</keyword>
<dbReference type="GO" id="GO:0000287">
    <property type="term" value="F:magnesium ion binding"/>
    <property type="evidence" value="ECO:0007669"/>
    <property type="project" value="TreeGrafter"/>
</dbReference>
<dbReference type="SUPFAM" id="SSF56784">
    <property type="entry name" value="HAD-like"/>
    <property type="match status" value="1"/>
</dbReference>
<dbReference type="Proteomes" id="UP000414364">
    <property type="component" value="Unassembled WGS sequence"/>
</dbReference>
<dbReference type="InterPro" id="IPR000150">
    <property type="entry name" value="Cof"/>
</dbReference>
<reference evidence="3 4" key="1">
    <citation type="journal article" date="2019" name="Syst. Appl. Microbiol.">
        <title>Polyphasic characterization of two novel Lactobacillus spp. isolated from blown salami packages: Description of Lactobacillus halodurans sp. nov. and Lactobacillus salsicarnum sp. nov.</title>
        <authorList>
            <person name="Schuster J.A."/>
            <person name="Klingl A."/>
            <person name="Vogel R.F."/>
            <person name="Ehrmann M.A."/>
        </authorList>
    </citation>
    <scope>NUCLEOTIDE SEQUENCE [LARGE SCALE GENOMIC DNA]</scope>
    <source>
        <strain evidence="2 3">TMW 1.1920</strain>
        <strain evidence="1 4">TMW 1.2172</strain>
    </source>
</reference>
<dbReference type="Gene3D" id="3.30.1240.10">
    <property type="match status" value="1"/>
</dbReference>
<dbReference type="InterPro" id="IPR036412">
    <property type="entry name" value="HAD-like_sf"/>
</dbReference>
<evidence type="ECO:0000313" key="4">
    <source>
        <dbReference type="Proteomes" id="UP000414364"/>
    </source>
</evidence>
<keyword evidence="2" id="KW-0378">Hydrolase</keyword>
<organism evidence="2 3">
    <name type="scientific">Companilactobacillus halodurans</name>
    <dbReference type="NCBI Taxonomy" id="2584183"/>
    <lineage>
        <taxon>Bacteria</taxon>
        <taxon>Bacillati</taxon>
        <taxon>Bacillota</taxon>
        <taxon>Bacilli</taxon>
        <taxon>Lactobacillales</taxon>
        <taxon>Lactobacillaceae</taxon>
        <taxon>Companilactobacillus</taxon>
    </lineage>
</organism>
<dbReference type="Gene3D" id="3.40.50.1000">
    <property type="entry name" value="HAD superfamily/HAD-like"/>
    <property type="match status" value="1"/>
</dbReference>
<dbReference type="AlphaFoldDB" id="A0A5P0ZZ27"/>
<dbReference type="EMBL" id="VDFO01000034">
    <property type="protein sequence ID" value="MQS98038.1"/>
    <property type="molecule type" value="Genomic_DNA"/>
</dbReference>
<dbReference type="GO" id="GO:0016791">
    <property type="term" value="F:phosphatase activity"/>
    <property type="evidence" value="ECO:0007669"/>
    <property type="project" value="TreeGrafter"/>
</dbReference>